<dbReference type="RefSeq" id="WP_077131700.1">
    <property type="nucleotide sequence ID" value="NZ_CP014263.1"/>
</dbReference>
<gene>
    <name evidence="2" type="ORF">AWR27_13680</name>
</gene>
<dbReference type="STRING" id="1178516.AWR27_13680"/>
<sequence>MKAIKFSLLLLFLASPIFIFSNFRPAAGKLNTAVYAESSLARVRVAVDKPSGMPISIRVMDQDGWPLHEQILTGDSKQANIGINLCALPDGLYRMEMAGGRTMQAYEIKLSSINNTPSGRQVNVRPTDG</sequence>
<protein>
    <recommendedName>
        <fullName evidence="4">Secretion system C-terminal sorting domain-containing protein</fullName>
    </recommendedName>
</protein>
<dbReference type="OrthoDB" id="965010at2"/>
<dbReference type="Proteomes" id="UP000187941">
    <property type="component" value="Chromosome"/>
</dbReference>
<keyword evidence="3" id="KW-1185">Reference proteome</keyword>
<dbReference type="KEGG" id="smon:AWR27_13680"/>
<dbReference type="AlphaFoldDB" id="A0A1P9WY35"/>
<keyword evidence="1" id="KW-0732">Signal</keyword>
<dbReference type="EMBL" id="CP014263">
    <property type="protein sequence ID" value="AQG80274.1"/>
    <property type="molecule type" value="Genomic_DNA"/>
</dbReference>
<feature type="chain" id="PRO_5012636894" description="Secretion system C-terminal sorting domain-containing protein" evidence="1">
    <location>
        <begin position="27"/>
        <end position="129"/>
    </location>
</feature>
<feature type="signal peptide" evidence="1">
    <location>
        <begin position="1"/>
        <end position="26"/>
    </location>
</feature>
<organism evidence="2 3">
    <name type="scientific">Spirosoma montaniterrae</name>
    <dbReference type="NCBI Taxonomy" id="1178516"/>
    <lineage>
        <taxon>Bacteria</taxon>
        <taxon>Pseudomonadati</taxon>
        <taxon>Bacteroidota</taxon>
        <taxon>Cytophagia</taxon>
        <taxon>Cytophagales</taxon>
        <taxon>Cytophagaceae</taxon>
        <taxon>Spirosoma</taxon>
    </lineage>
</organism>
<evidence type="ECO:0008006" key="4">
    <source>
        <dbReference type="Google" id="ProtNLM"/>
    </source>
</evidence>
<reference evidence="2 3" key="1">
    <citation type="submission" date="2016-01" db="EMBL/GenBank/DDBJ databases">
        <authorList>
            <person name="Oliw E.H."/>
        </authorList>
    </citation>
    <scope>NUCLEOTIDE SEQUENCE [LARGE SCALE GENOMIC DNA]</scope>
    <source>
        <strain evidence="2 3">DY10</strain>
    </source>
</reference>
<proteinExistence type="predicted"/>
<name>A0A1P9WY35_9BACT</name>
<accession>A0A1P9WY35</accession>
<evidence type="ECO:0000256" key="1">
    <source>
        <dbReference type="SAM" id="SignalP"/>
    </source>
</evidence>
<evidence type="ECO:0000313" key="2">
    <source>
        <dbReference type="EMBL" id="AQG80274.1"/>
    </source>
</evidence>
<evidence type="ECO:0000313" key="3">
    <source>
        <dbReference type="Proteomes" id="UP000187941"/>
    </source>
</evidence>